<evidence type="ECO:0000256" key="2">
    <source>
        <dbReference type="ARBA" id="ARBA00004496"/>
    </source>
</evidence>
<dbReference type="OrthoDB" id="271164at2759"/>
<feature type="compositionally biased region" description="Acidic residues" evidence="11">
    <location>
        <begin position="39"/>
        <end position="49"/>
    </location>
</feature>
<dbReference type="EMBL" id="BDGX01000001">
    <property type="protein sequence ID" value="GAV46905.1"/>
    <property type="molecule type" value="Genomic_DNA"/>
</dbReference>
<dbReference type="InterPro" id="IPR035803">
    <property type="entry name" value="BAR_Vps5"/>
</dbReference>
<comment type="subcellular location">
    <subcellularLocation>
        <location evidence="2">Cytoplasm</location>
    </subcellularLocation>
    <subcellularLocation>
        <location evidence="3">Golgi apparatus</location>
    </subcellularLocation>
    <subcellularLocation>
        <location evidence="1">Membrane</location>
        <topology evidence="1">Peripheral membrane protein</topology>
        <orientation evidence="1">Cytoplasmic side</orientation>
    </subcellularLocation>
</comment>
<evidence type="ECO:0000313" key="13">
    <source>
        <dbReference type="EMBL" id="GAV46905.1"/>
    </source>
</evidence>
<protein>
    <recommendedName>
        <fullName evidence="12">PX domain-containing protein</fullName>
    </recommendedName>
</protein>
<evidence type="ECO:0000313" key="14">
    <source>
        <dbReference type="Proteomes" id="UP000187013"/>
    </source>
</evidence>
<dbReference type="SMART" id="SM00312">
    <property type="entry name" value="PX"/>
    <property type="match status" value="1"/>
</dbReference>
<evidence type="ECO:0000259" key="12">
    <source>
        <dbReference type="PROSITE" id="PS50195"/>
    </source>
</evidence>
<gene>
    <name evidence="13" type="ORF">ZYGR_0A05030</name>
</gene>
<dbReference type="GO" id="GO:0005794">
    <property type="term" value="C:Golgi apparatus"/>
    <property type="evidence" value="ECO:0007669"/>
    <property type="project" value="UniProtKB-SubCell"/>
</dbReference>
<feature type="compositionally biased region" description="Low complexity" evidence="11">
    <location>
        <begin position="232"/>
        <end position="241"/>
    </location>
</feature>
<feature type="region of interest" description="Disordered" evidence="11">
    <location>
        <begin position="1"/>
        <end position="79"/>
    </location>
</feature>
<dbReference type="GO" id="GO:0045053">
    <property type="term" value="P:protein retention in Golgi apparatus"/>
    <property type="evidence" value="ECO:0007669"/>
    <property type="project" value="EnsemblFungi"/>
</dbReference>
<dbReference type="GO" id="GO:0005768">
    <property type="term" value="C:endosome"/>
    <property type="evidence" value="ECO:0007669"/>
    <property type="project" value="EnsemblFungi"/>
</dbReference>
<dbReference type="GO" id="GO:0140312">
    <property type="term" value="F:cargo adaptor activity"/>
    <property type="evidence" value="ECO:0007669"/>
    <property type="project" value="EnsemblFungi"/>
</dbReference>
<dbReference type="GO" id="GO:0005829">
    <property type="term" value="C:cytosol"/>
    <property type="evidence" value="ECO:0007669"/>
    <property type="project" value="EnsemblFungi"/>
</dbReference>
<dbReference type="Pfam" id="PF09325">
    <property type="entry name" value="Vps5"/>
    <property type="match status" value="1"/>
</dbReference>
<evidence type="ECO:0000256" key="11">
    <source>
        <dbReference type="SAM" id="MobiDB-lite"/>
    </source>
</evidence>
<feature type="compositionally biased region" description="Basic and acidic residues" evidence="11">
    <location>
        <begin position="178"/>
        <end position="190"/>
    </location>
</feature>
<organism evidence="13 14">
    <name type="scientific">Zygosaccharomyces rouxii</name>
    <dbReference type="NCBI Taxonomy" id="4956"/>
    <lineage>
        <taxon>Eukaryota</taxon>
        <taxon>Fungi</taxon>
        <taxon>Dikarya</taxon>
        <taxon>Ascomycota</taxon>
        <taxon>Saccharomycotina</taxon>
        <taxon>Saccharomycetes</taxon>
        <taxon>Saccharomycetales</taxon>
        <taxon>Saccharomycetaceae</taxon>
        <taxon>Zygosaccharomyces</taxon>
    </lineage>
</organism>
<dbReference type="AlphaFoldDB" id="A0A1Q2ZU30"/>
<name>A0A1Q2ZU30_ZYGRO</name>
<evidence type="ECO:0000256" key="10">
    <source>
        <dbReference type="ARBA" id="ARBA00023136"/>
    </source>
</evidence>
<dbReference type="InterPro" id="IPR036871">
    <property type="entry name" value="PX_dom_sf"/>
</dbReference>
<dbReference type="PROSITE" id="PS50195">
    <property type="entry name" value="PX"/>
    <property type="match status" value="1"/>
</dbReference>
<accession>A0A1Q2ZU30</accession>
<dbReference type="Gene3D" id="1.20.1270.60">
    <property type="entry name" value="Arfaptin homology (AH) domain/BAR domain"/>
    <property type="match status" value="1"/>
</dbReference>
<dbReference type="PANTHER" id="PTHR10555:SF170">
    <property type="entry name" value="FI18122P1"/>
    <property type="match status" value="1"/>
</dbReference>
<evidence type="ECO:0000256" key="6">
    <source>
        <dbReference type="ARBA" id="ARBA00022490"/>
    </source>
</evidence>
<feature type="compositionally biased region" description="Low complexity" evidence="11">
    <location>
        <begin position="157"/>
        <end position="170"/>
    </location>
</feature>
<proteinExistence type="inferred from homology"/>
<comment type="caution">
    <text evidence="13">The sequence shown here is derived from an EMBL/GenBank/DDBJ whole genome shotgun (WGS) entry which is preliminary data.</text>
</comment>
<evidence type="ECO:0000256" key="5">
    <source>
        <dbReference type="ARBA" id="ARBA00022448"/>
    </source>
</evidence>
<dbReference type="Pfam" id="PF00787">
    <property type="entry name" value="PX"/>
    <property type="match status" value="1"/>
</dbReference>
<dbReference type="InterPro" id="IPR027267">
    <property type="entry name" value="AH/BAR_dom_sf"/>
</dbReference>
<dbReference type="GO" id="GO:0030905">
    <property type="term" value="C:retromer, tubulation complex"/>
    <property type="evidence" value="ECO:0007669"/>
    <property type="project" value="EnsemblFungi"/>
</dbReference>
<keyword evidence="6" id="KW-0963">Cytoplasm</keyword>
<evidence type="ECO:0000256" key="7">
    <source>
        <dbReference type="ARBA" id="ARBA00022553"/>
    </source>
</evidence>
<feature type="compositionally biased region" description="Polar residues" evidence="11">
    <location>
        <begin position="118"/>
        <end position="127"/>
    </location>
</feature>
<dbReference type="InterPro" id="IPR037868">
    <property type="entry name" value="PX_Vps5"/>
</dbReference>
<dbReference type="InterPro" id="IPR001683">
    <property type="entry name" value="PX_dom"/>
</dbReference>
<dbReference type="FunFam" id="3.30.1520.10:FF:000013">
    <property type="entry name" value="Putative Sorting nexin 3"/>
    <property type="match status" value="1"/>
</dbReference>
<dbReference type="GO" id="GO:0015031">
    <property type="term" value="P:protein transport"/>
    <property type="evidence" value="ECO:0007669"/>
    <property type="project" value="UniProtKB-KW"/>
</dbReference>
<dbReference type="SUPFAM" id="SSF64268">
    <property type="entry name" value="PX domain"/>
    <property type="match status" value="1"/>
</dbReference>
<evidence type="ECO:0000256" key="9">
    <source>
        <dbReference type="ARBA" id="ARBA00023034"/>
    </source>
</evidence>
<dbReference type="InterPro" id="IPR015404">
    <property type="entry name" value="Vps5_C"/>
</dbReference>
<dbReference type="GO" id="GO:0032266">
    <property type="term" value="F:phosphatidylinositol-3-phosphate binding"/>
    <property type="evidence" value="ECO:0007669"/>
    <property type="project" value="EnsemblFungi"/>
</dbReference>
<keyword evidence="5" id="KW-0813">Transport</keyword>
<evidence type="ECO:0000256" key="1">
    <source>
        <dbReference type="ARBA" id="ARBA00004287"/>
    </source>
</evidence>
<dbReference type="OMA" id="EKMAAVW"/>
<feature type="compositionally biased region" description="Basic and acidic residues" evidence="11">
    <location>
        <begin position="54"/>
        <end position="64"/>
    </location>
</feature>
<keyword evidence="7" id="KW-0597">Phosphoprotein</keyword>
<keyword evidence="8" id="KW-0653">Protein transport</keyword>
<dbReference type="Gene3D" id="3.30.1520.10">
    <property type="entry name" value="Phox-like domain"/>
    <property type="match status" value="1"/>
</dbReference>
<evidence type="ECO:0000256" key="8">
    <source>
        <dbReference type="ARBA" id="ARBA00022927"/>
    </source>
</evidence>
<evidence type="ECO:0000256" key="4">
    <source>
        <dbReference type="ARBA" id="ARBA00010883"/>
    </source>
</evidence>
<dbReference type="CDD" id="cd07627">
    <property type="entry name" value="BAR_Vps5p"/>
    <property type="match status" value="1"/>
</dbReference>
<evidence type="ECO:0000256" key="3">
    <source>
        <dbReference type="ARBA" id="ARBA00004555"/>
    </source>
</evidence>
<feature type="region of interest" description="Disordered" evidence="11">
    <location>
        <begin position="225"/>
        <end position="247"/>
    </location>
</feature>
<reference evidence="13 14" key="1">
    <citation type="submission" date="2016-08" db="EMBL/GenBank/DDBJ databases">
        <title>Draft genome sequence of allopolyploid Zygosaccharomyces rouxii.</title>
        <authorList>
            <person name="Watanabe J."/>
            <person name="Uehara K."/>
            <person name="Mogi Y."/>
            <person name="Tsukioka Y."/>
        </authorList>
    </citation>
    <scope>NUCLEOTIDE SEQUENCE [LARGE SCALE GENOMIC DNA]</scope>
    <source>
        <strain evidence="13 14">NBRC 110957</strain>
    </source>
</reference>
<dbReference type="PANTHER" id="PTHR10555">
    <property type="entry name" value="SORTING NEXIN"/>
    <property type="match status" value="1"/>
</dbReference>
<dbReference type="Proteomes" id="UP000187013">
    <property type="component" value="Unassembled WGS sequence"/>
</dbReference>
<keyword evidence="10" id="KW-0472">Membrane</keyword>
<feature type="domain" description="PX" evidence="12">
    <location>
        <begin position="250"/>
        <end position="364"/>
    </location>
</feature>
<sequence>MDYDDDLNAPVWDDLNPPKQASVPELSDTFADLNTDEANQGEEEEEDEGVNSGEETHTAEHENSDNLLNTLAPQEDPLVDLQTANEASILSSPTKGADDPLFSASTYQPLVFGDTNDQDLSQSTPVLSSAARKSGKPRMLFNSARMRRRPLDKKASNTTTTTTVTNNNANSEVADPLGKIKKETEKKVDEGPISVTSNNTTKSKSIIDQVEEPLFKVPARRNISENQLESNETQVQKQQEQNQDEEREPVNFYIEVKDPVKVGELTSMHVEYTVVVESELLETRYAQVNRRYRDFRWLYRQLQSNHWGRIIPPPPEKQSVGRFKQDFIENRRFQMEKMLQKIASSPVLQSDLDFILFLTSNNFNFESKHREHTTGSNASRDSNDLSEIHISEIELLGAEDAAVVLKNGGLDGESQKRFLSLSFSSLPKYNETDEYFIDQYKLTESLEERLKQLNKSLDLVDSERNELASVTEEFSKTIDSLAELEVTRQNVEILTNFADTHRRIRESLERSSLQESLTLGVTLDEYIRSLASVKAIFNQRARLGHYLVIVETDFAKKQSLLEKLPQNSTSQSNIDKINSAKREYQTLQRRCKSVKKRWQEVGDCIKKELANFEIEKVKDFRNSLEIFLESAIESQKECIELWETFYQNNL</sequence>
<dbReference type="GO" id="GO:0042147">
    <property type="term" value="P:retrograde transport, endosome to Golgi"/>
    <property type="evidence" value="ECO:0007669"/>
    <property type="project" value="EnsemblFungi"/>
</dbReference>
<feature type="region of interest" description="Disordered" evidence="11">
    <location>
        <begin position="113"/>
        <end position="204"/>
    </location>
</feature>
<keyword evidence="9" id="KW-0333">Golgi apparatus</keyword>
<dbReference type="eggNOG" id="KOG2273">
    <property type="taxonomic scope" value="Eukaryota"/>
</dbReference>
<comment type="similarity">
    <text evidence="4">Belongs to the sorting nexin family.</text>
</comment>
<dbReference type="CDD" id="cd06861">
    <property type="entry name" value="PX_Vps5p"/>
    <property type="match status" value="1"/>
</dbReference>
<dbReference type="FunFam" id="1.20.1270.60:FF:000022">
    <property type="entry name" value="Sorting nexin 3 protein"/>
    <property type="match status" value="1"/>
</dbReference>